<proteinExistence type="predicted"/>
<dbReference type="InterPro" id="IPR012675">
    <property type="entry name" value="Beta-grasp_dom_sf"/>
</dbReference>
<organism evidence="1 2">
    <name type="scientific">Paenibacillus nicotianae</name>
    <dbReference type="NCBI Taxonomy" id="1526551"/>
    <lineage>
        <taxon>Bacteria</taxon>
        <taxon>Bacillati</taxon>
        <taxon>Bacillota</taxon>
        <taxon>Bacilli</taxon>
        <taxon>Bacillales</taxon>
        <taxon>Paenibacillaceae</taxon>
        <taxon>Paenibacillus</taxon>
    </lineage>
</organism>
<keyword evidence="2" id="KW-1185">Reference proteome</keyword>
<dbReference type="SUPFAM" id="SSF54285">
    <property type="entry name" value="MoaD/ThiS"/>
    <property type="match status" value="1"/>
</dbReference>
<dbReference type="RefSeq" id="WP_379283530.1">
    <property type="nucleotide sequence ID" value="NZ_JBHUGF010000010.1"/>
</dbReference>
<gene>
    <name evidence="1" type="ORF">ACFSGI_14705</name>
</gene>
<accession>A0ABW4UVY0</accession>
<dbReference type="Gene3D" id="3.10.20.30">
    <property type="match status" value="1"/>
</dbReference>
<evidence type="ECO:0000313" key="1">
    <source>
        <dbReference type="EMBL" id="MFD1991221.1"/>
    </source>
</evidence>
<dbReference type="Pfam" id="PF02391">
    <property type="entry name" value="MoaE"/>
    <property type="match status" value="1"/>
</dbReference>
<dbReference type="CDD" id="cd00756">
    <property type="entry name" value="MoaE"/>
    <property type="match status" value="1"/>
</dbReference>
<comment type="caution">
    <text evidence="1">The sequence shown here is derived from an EMBL/GenBank/DDBJ whole genome shotgun (WGS) entry which is preliminary data.</text>
</comment>
<sequence length="249" mass="27351">MEALNIMQQYTVRLFAGLAERIGQSQVIIEIPPTEELTVAQLKKLLSEQYPEAKIIIEAAFAAVNQEYALADNKIKPVDEIALIPPVSGGSGIDTTTSQTADGLYLITSERLQAEDVIAKVIDPNHGATLTFIGTTREMTGAMQTVHLEYEAYIPMALHQLQKIGEHIATTWTGTRCAISHRIGTVGIAETSVIIAVSSAHRNDAYEASRFAIERLKETVPIWKKEIWADGSEWKGVQTGPWNPIEPKS</sequence>
<dbReference type="InterPro" id="IPR016155">
    <property type="entry name" value="Mopterin_synth/thiamin_S_b"/>
</dbReference>
<dbReference type="PANTHER" id="PTHR23404">
    <property type="entry name" value="MOLYBDOPTERIN SYNTHASE RELATED"/>
    <property type="match status" value="1"/>
</dbReference>
<dbReference type="Pfam" id="PF02597">
    <property type="entry name" value="ThiS"/>
    <property type="match status" value="1"/>
</dbReference>
<evidence type="ECO:0000313" key="2">
    <source>
        <dbReference type="Proteomes" id="UP001597403"/>
    </source>
</evidence>
<dbReference type="EMBL" id="JBHUGF010000010">
    <property type="protein sequence ID" value="MFD1991221.1"/>
    <property type="molecule type" value="Genomic_DNA"/>
</dbReference>
<dbReference type="SUPFAM" id="SSF54690">
    <property type="entry name" value="Molybdopterin synthase subunit MoaE"/>
    <property type="match status" value="1"/>
</dbReference>
<reference evidence="2" key="1">
    <citation type="journal article" date="2019" name="Int. J. Syst. Evol. Microbiol.">
        <title>The Global Catalogue of Microorganisms (GCM) 10K type strain sequencing project: providing services to taxonomists for standard genome sequencing and annotation.</title>
        <authorList>
            <consortium name="The Broad Institute Genomics Platform"/>
            <consortium name="The Broad Institute Genome Sequencing Center for Infectious Disease"/>
            <person name="Wu L."/>
            <person name="Ma J."/>
        </authorList>
    </citation>
    <scope>NUCLEOTIDE SEQUENCE [LARGE SCALE GENOMIC DNA]</scope>
    <source>
        <strain evidence="2">CGMCC 1.15067</strain>
    </source>
</reference>
<dbReference type="InterPro" id="IPR036563">
    <property type="entry name" value="MoaE_sf"/>
</dbReference>
<dbReference type="Proteomes" id="UP001597403">
    <property type="component" value="Unassembled WGS sequence"/>
</dbReference>
<dbReference type="InterPro" id="IPR003448">
    <property type="entry name" value="Mopterin_biosynth_MoaE"/>
</dbReference>
<dbReference type="CDD" id="cd00754">
    <property type="entry name" value="Ubl_MoaD"/>
    <property type="match status" value="1"/>
</dbReference>
<protein>
    <submittedName>
        <fullName evidence="1">Molybdenum cofactor biosynthesis protein MoaE</fullName>
    </submittedName>
</protein>
<dbReference type="Gene3D" id="3.90.1170.40">
    <property type="entry name" value="Molybdopterin biosynthesis MoaE subunit"/>
    <property type="match status" value="1"/>
</dbReference>
<dbReference type="InterPro" id="IPR003749">
    <property type="entry name" value="ThiS/MoaD-like"/>
</dbReference>
<name>A0ABW4UVY0_9BACL</name>